<organism evidence="2 3">
    <name type="scientific">Acinetobacter bereziniae</name>
    <name type="common">Acinetobacter genomosp. 10</name>
    <dbReference type="NCBI Taxonomy" id="106648"/>
    <lineage>
        <taxon>Bacteria</taxon>
        <taxon>Pseudomonadati</taxon>
        <taxon>Pseudomonadota</taxon>
        <taxon>Gammaproteobacteria</taxon>
        <taxon>Moraxellales</taxon>
        <taxon>Moraxellaceae</taxon>
        <taxon>Acinetobacter</taxon>
    </lineage>
</organism>
<reference evidence="3" key="1">
    <citation type="journal article" date="2020" name="MBio">
        <title>Horizontal gene transfer to a defensive symbiont with a reduced genome amongst a multipartite beetle microbiome.</title>
        <authorList>
            <person name="Waterworth S.C."/>
            <person name="Florez L.V."/>
            <person name="Rees E.R."/>
            <person name="Hertweck C."/>
            <person name="Kaltenpoth M."/>
            <person name="Kwan J.C."/>
        </authorList>
    </citation>
    <scope>NUCLEOTIDE SEQUENCE [LARGE SCALE GENOMIC DNA]</scope>
</reference>
<proteinExistence type="predicted"/>
<dbReference type="AlphaFoldDB" id="A0A833UX44"/>
<dbReference type="Proteomes" id="UP000490535">
    <property type="component" value="Unassembled WGS sequence"/>
</dbReference>
<feature type="region of interest" description="Disordered" evidence="1">
    <location>
        <begin position="206"/>
        <end position="228"/>
    </location>
</feature>
<accession>A0A833UX44</accession>
<feature type="compositionally biased region" description="Basic and acidic residues" evidence="1">
    <location>
        <begin position="212"/>
        <end position="228"/>
    </location>
</feature>
<gene>
    <name evidence="2" type="ORF">GAK29_00881</name>
</gene>
<evidence type="ECO:0000313" key="3">
    <source>
        <dbReference type="Proteomes" id="UP000490535"/>
    </source>
</evidence>
<evidence type="ECO:0000256" key="1">
    <source>
        <dbReference type="SAM" id="MobiDB-lite"/>
    </source>
</evidence>
<name>A0A833UX44_ACIBZ</name>
<dbReference type="EMBL" id="WNDP01000014">
    <property type="protein sequence ID" value="KAF1027075.1"/>
    <property type="molecule type" value="Genomic_DNA"/>
</dbReference>
<comment type="caution">
    <text evidence="2">The sequence shown here is derived from an EMBL/GenBank/DDBJ whole genome shotgun (WGS) entry which is preliminary data.</text>
</comment>
<evidence type="ECO:0000313" key="2">
    <source>
        <dbReference type="EMBL" id="KAF1027075.1"/>
    </source>
</evidence>
<sequence length="228" mass="25317">MIPQLPMLYRRQMRIAVVSALQKADLWCGDDPVSIDSPGNWNIQQTPDDGIFPCIFVRTSTEGKASIMKAGIPEFDTAISIDVMCVLTSTTAEKAQDDMEQLWYQVENILLTDYSIVGSLQNVQSVDSKLEIVSSGNEHIAAMSAAFVYEGFEVYDSQASEPPVRPFPQKTPKTTTLDNVDIHLDLVNVVDKTGEYPNSRFPESVVKAPRTHGPDGRDEAHIDINLRE</sequence>
<protein>
    <submittedName>
        <fullName evidence="2">Uncharacterized protein</fullName>
    </submittedName>
</protein>